<dbReference type="SUPFAM" id="SSF52540">
    <property type="entry name" value="P-loop containing nucleoside triphosphate hydrolases"/>
    <property type="match status" value="1"/>
</dbReference>
<accession>A0A9X3SAT9</accession>
<dbReference type="PANTHER" id="PTHR16305:SF35">
    <property type="entry name" value="TRANSCRIPTIONAL ACTIVATOR DOMAIN"/>
    <property type="match status" value="1"/>
</dbReference>
<comment type="caution">
    <text evidence="5">The sequence shown here is derived from an EMBL/GenBank/DDBJ whole genome shotgun (WGS) entry which is preliminary data.</text>
</comment>
<dbReference type="InterPro" id="IPR027417">
    <property type="entry name" value="P-loop_NTPase"/>
</dbReference>
<dbReference type="GO" id="GO:0005524">
    <property type="term" value="F:ATP binding"/>
    <property type="evidence" value="ECO:0007669"/>
    <property type="project" value="UniProtKB-KW"/>
</dbReference>
<evidence type="ECO:0000256" key="2">
    <source>
        <dbReference type="ARBA" id="ARBA00022840"/>
    </source>
</evidence>
<keyword evidence="6" id="KW-1185">Reference proteome</keyword>
<dbReference type="Pfam" id="PF13191">
    <property type="entry name" value="AAA_16"/>
    <property type="match status" value="1"/>
</dbReference>
<reference evidence="5" key="1">
    <citation type="submission" date="2022-10" db="EMBL/GenBank/DDBJ databases">
        <title>The WGS of Solirubrobacter phytolaccae KCTC 29190.</title>
        <authorList>
            <person name="Jiang Z."/>
        </authorList>
    </citation>
    <scope>NUCLEOTIDE SEQUENCE</scope>
    <source>
        <strain evidence="5">KCTC 29190</strain>
    </source>
</reference>
<keyword evidence="1" id="KW-0547">Nucleotide-binding</keyword>
<dbReference type="GO" id="GO:0005737">
    <property type="term" value="C:cytoplasm"/>
    <property type="evidence" value="ECO:0007669"/>
    <property type="project" value="TreeGrafter"/>
</dbReference>
<evidence type="ECO:0000313" key="6">
    <source>
        <dbReference type="Proteomes" id="UP001147653"/>
    </source>
</evidence>
<organism evidence="5 6">
    <name type="scientific">Solirubrobacter phytolaccae</name>
    <dbReference type="NCBI Taxonomy" id="1404360"/>
    <lineage>
        <taxon>Bacteria</taxon>
        <taxon>Bacillati</taxon>
        <taxon>Actinomycetota</taxon>
        <taxon>Thermoleophilia</taxon>
        <taxon>Solirubrobacterales</taxon>
        <taxon>Solirubrobacteraceae</taxon>
        <taxon>Solirubrobacter</taxon>
    </lineage>
</organism>
<proteinExistence type="predicted"/>
<evidence type="ECO:0000259" key="4">
    <source>
        <dbReference type="Pfam" id="PF13191"/>
    </source>
</evidence>
<feature type="domain" description="Orc1-like AAA ATPase" evidence="4">
    <location>
        <begin position="75"/>
        <end position="208"/>
    </location>
</feature>
<dbReference type="Proteomes" id="UP001147653">
    <property type="component" value="Unassembled WGS sequence"/>
</dbReference>
<evidence type="ECO:0000256" key="3">
    <source>
        <dbReference type="SAM" id="MobiDB-lite"/>
    </source>
</evidence>
<name>A0A9X3SAT9_9ACTN</name>
<evidence type="ECO:0000256" key="1">
    <source>
        <dbReference type="ARBA" id="ARBA00022741"/>
    </source>
</evidence>
<protein>
    <submittedName>
        <fullName evidence="5">AAA family ATPase</fullName>
    </submittedName>
</protein>
<keyword evidence="2" id="KW-0067">ATP-binding</keyword>
<dbReference type="GO" id="GO:0004016">
    <property type="term" value="F:adenylate cyclase activity"/>
    <property type="evidence" value="ECO:0007669"/>
    <property type="project" value="TreeGrafter"/>
</dbReference>
<dbReference type="EMBL" id="JAPDDP010000043">
    <property type="protein sequence ID" value="MDA0182886.1"/>
    <property type="molecule type" value="Genomic_DNA"/>
</dbReference>
<feature type="region of interest" description="Disordered" evidence="3">
    <location>
        <begin position="724"/>
        <end position="753"/>
    </location>
</feature>
<dbReference type="PANTHER" id="PTHR16305">
    <property type="entry name" value="TESTICULAR SOLUBLE ADENYLYL CYCLASE"/>
    <property type="match status" value="1"/>
</dbReference>
<gene>
    <name evidence="5" type="ORF">OJ997_21420</name>
</gene>
<sequence length="753" mass="78742">MYHSSGARFDHNRPHQTTRACQRTRCVRYRGCPRPDALRLRVGGGSSTGALTTRARSGEGVGLTRARTTGNDLAPFVGRRRDLDVLADEWAVAREGSPRAVLVEGEPGIGKTALVERFLASVDVAVLRASGDESETGVALGVADQLLRHAGRRTDAGGHVEAGSLLLDVLGTLQPAVVVVDDTQWADAESLRALLFTVRRLVHDAVLVVLVVRAGETARLPDGLRKTARGVLLEPLTADDVGELAHGTGVVLSARGARRLREHSAGNPLHARALLREVPPGAWGDPYTTLPAPHSFAEVVTAQLRSLPEGARGLVEAAAVLGLRAPLGLVARVAAVDAPFDALDVPVAEHLLELGGEAEVRFVHPLIRAAVYQDLAPGRRARLHTAAAAAIGDEEGALRHRVAAEPGPDEPLAADLESYAARCGAARQWRPAVWALEAAAKLSANRASREHRVLGAIEAAMYAGDSPRARALATTTDGFAPGPALDNALAYVALGTGHGEEAERRLRRAWSALTGEEGADRVLAARVAERTAFLAVLRLRAQDAIDWAERAIALEASPGPAAGWLMLGLYWSGRRDEARALAARSEGVLVSHRATILLADDEPQAAQATVGGPAGGSLVVAARLHATRSRAALAAGSWDDAAVLAARAHAFALESDELAAQAPAYLAAVSVAALRGDFDAADRLSVPEAVFENHVADVQLGRAELAAARGAHEDVVEALAQLPHAGAAGDRRGRTASGPSPSGGGHAGARTRR</sequence>
<dbReference type="RefSeq" id="WP_270027269.1">
    <property type="nucleotide sequence ID" value="NZ_JAPDDP010000043.1"/>
</dbReference>
<feature type="non-terminal residue" evidence="5">
    <location>
        <position position="753"/>
    </location>
</feature>
<dbReference type="InterPro" id="IPR041664">
    <property type="entry name" value="AAA_16"/>
</dbReference>
<dbReference type="AlphaFoldDB" id="A0A9X3SAT9"/>
<evidence type="ECO:0000313" key="5">
    <source>
        <dbReference type="EMBL" id="MDA0182886.1"/>
    </source>
</evidence>